<comment type="similarity">
    <text evidence="1">Belongs to the FGGY kinase family.</text>
</comment>
<dbReference type="InterPro" id="IPR018484">
    <property type="entry name" value="FGGY_N"/>
</dbReference>
<dbReference type="SUPFAM" id="SSF53067">
    <property type="entry name" value="Actin-like ATPase domain"/>
    <property type="match status" value="2"/>
</dbReference>
<accession>F5XL35</accession>
<evidence type="ECO:0000256" key="2">
    <source>
        <dbReference type="ARBA" id="ARBA00022629"/>
    </source>
</evidence>
<dbReference type="eggNOG" id="COG1070">
    <property type="taxonomic scope" value="Bacteria"/>
</dbReference>
<dbReference type="EC" id="2.7.1.-" evidence="6"/>
<feature type="domain" description="Carbohydrate kinase FGGY N-terminal" evidence="5">
    <location>
        <begin position="10"/>
        <end position="236"/>
    </location>
</feature>
<dbReference type="PANTHER" id="PTHR43095">
    <property type="entry name" value="SUGAR KINASE"/>
    <property type="match status" value="1"/>
</dbReference>
<keyword evidence="4 6" id="KW-0418">Kinase</keyword>
<evidence type="ECO:0000313" key="6">
    <source>
        <dbReference type="EMBL" id="BAK33723.1"/>
    </source>
</evidence>
<evidence type="ECO:0000313" key="7">
    <source>
        <dbReference type="Proteomes" id="UP000007947"/>
    </source>
</evidence>
<dbReference type="InterPro" id="IPR043129">
    <property type="entry name" value="ATPase_NBD"/>
</dbReference>
<evidence type="ECO:0000256" key="4">
    <source>
        <dbReference type="ARBA" id="ARBA00022777"/>
    </source>
</evidence>
<dbReference type="KEGG" id="mph:MLP_07090"/>
<dbReference type="GO" id="GO:0042732">
    <property type="term" value="P:D-xylose metabolic process"/>
    <property type="evidence" value="ECO:0007669"/>
    <property type="project" value="UniProtKB-KW"/>
</dbReference>
<dbReference type="Pfam" id="PF00370">
    <property type="entry name" value="FGGY_N"/>
    <property type="match status" value="1"/>
</dbReference>
<dbReference type="AlphaFoldDB" id="F5XL35"/>
<dbReference type="Gene3D" id="3.30.420.40">
    <property type="match status" value="2"/>
</dbReference>
<evidence type="ECO:0000256" key="1">
    <source>
        <dbReference type="ARBA" id="ARBA00009156"/>
    </source>
</evidence>
<organism evidence="6 7">
    <name type="scientific">Microlunatus phosphovorus (strain ATCC 700054 / DSM 10555 / JCM 9379 / NBRC 101784 / NCIMB 13414 / VKM Ac-1990 / NM-1)</name>
    <dbReference type="NCBI Taxonomy" id="1032480"/>
    <lineage>
        <taxon>Bacteria</taxon>
        <taxon>Bacillati</taxon>
        <taxon>Actinomycetota</taxon>
        <taxon>Actinomycetes</taxon>
        <taxon>Propionibacteriales</taxon>
        <taxon>Propionibacteriaceae</taxon>
        <taxon>Microlunatus</taxon>
    </lineage>
</organism>
<keyword evidence="7" id="KW-1185">Reference proteome</keyword>
<dbReference type="EMBL" id="AP012204">
    <property type="protein sequence ID" value="BAK33723.1"/>
    <property type="molecule type" value="Genomic_DNA"/>
</dbReference>
<keyword evidence="3 6" id="KW-0808">Transferase</keyword>
<dbReference type="HOGENOM" id="CLU_009281_3_4_11"/>
<protein>
    <submittedName>
        <fullName evidence="6">Putative carbohydrate kinase</fullName>
        <ecNumber evidence="6">2.7.1.-</ecNumber>
    </submittedName>
</protein>
<dbReference type="Proteomes" id="UP000007947">
    <property type="component" value="Chromosome"/>
</dbReference>
<name>F5XL35_MICPN</name>
<dbReference type="STRING" id="1032480.MLP_07090"/>
<proteinExistence type="inferred from homology"/>
<dbReference type="InterPro" id="IPR050406">
    <property type="entry name" value="FGGY_Carb_Kinase"/>
</dbReference>
<gene>
    <name evidence="6" type="ordered locus">MLP_07090</name>
</gene>
<sequence>MRSTRREPVACGVDIGSTNVKVVTIDHDGAVRGRAGRPTPRDAQGLSIDGSVLFGLVEALIGEVCADEYEVHALCTVGIGEDGLLLDPHLRPLIQALAWFDPRRQAILHELRSRLDDESFDVASDAARTMVGWAWARRQPGFESAHSWVALADLPAVLWAGRSFLSDTLASRTGAWRASSRAWAGNRVTASLGSGELLPVVLRAGDIVGPVRSSALRSAGVIAGDALVIAGGHDHPVGGWGVDQMVPGAILDSMGTAEVVVTQSPLPPPRDNPRVDIAPGIRSTGTTLLRVVELARNVAWADQDPAVEPWIHALLDGTARPAAVLEAGYFQPGRRGGTQPAYRPDAPRDPRARASAVLGALACAGRESVTAVGGSSLDPNVVRLAGGWARSPGWVEIKESVNGYRAVPIPEPEVTAVGAALVAATACGWAPDPAAALGGAPVVGVC</sequence>
<evidence type="ECO:0000259" key="5">
    <source>
        <dbReference type="Pfam" id="PF00370"/>
    </source>
</evidence>
<keyword evidence="2" id="KW-0859">Xylose metabolism</keyword>
<dbReference type="GO" id="GO:0016301">
    <property type="term" value="F:kinase activity"/>
    <property type="evidence" value="ECO:0007669"/>
    <property type="project" value="UniProtKB-KW"/>
</dbReference>
<dbReference type="RefSeq" id="WP_013861612.1">
    <property type="nucleotide sequence ID" value="NC_015635.1"/>
</dbReference>
<keyword evidence="2" id="KW-0119">Carbohydrate metabolism</keyword>
<evidence type="ECO:0000256" key="3">
    <source>
        <dbReference type="ARBA" id="ARBA00022679"/>
    </source>
</evidence>
<dbReference type="PANTHER" id="PTHR43095:SF5">
    <property type="entry name" value="XYLULOSE KINASE"/>
    <property type="match status" value="1"/>
</dbReference>
<reference evidence="6 7" key="1">
    <citation type="submission" date="2011-05" db="EMBL/GenBank/DDBJ databases">
        <title>Whole genome sequence of Microlunatus phosphovorus NM-1.</title>
        <authorList>
            <person name="Hosoyama A."/>
            <person name="Sasaki K."/>
            <person name="Harada T."/>
            <person name="Igarashi R."/>
            <person name="Kawakoshi A."/>
            <person name="Sasagawa M."/>
            <person name="Fukada J."/>
            <person name="Nakamura S."/>
            <person name="Katano Y."/>
            <person name="Hanada S."/>
            <person name="Kamagata Y."/>
            <person name="Nakamura N."/>
            <person name="Yamazaki S."/>
            <person name="Fujita N."/>
        </authorList>
    </citation>
    <scope>NUCLEOTIDE SEQUENCE [LARGE SCALE GENOMIC DNA]</scope>
    <source>
        <strain evidence="7">ATCC 700054 / DSM 10555 / JCM 9379 / NBRC 101784 / NCIMB 13414 / VKM Ac-1990 / NM-1</strain>
    </source>
</reference>